<dbReference type="InterPro" id="IPR019410">
    <property type="entry name" value="Methyltransf_16"/>
</dbReference>
<protein>
    <submittedName>
        <fullName evidence="2">Protein FAM86D</fullName>
    </submittedName>
</protein>
<dbReference type="OrthoDB" id="194386at2759"/>
<dbReference type="RefSeq" id="XP_011308709.1">
    <property type="nucleotide sequence ID" value="XM_011310407.1"/>
</dbReference>
<dbReference type="AlphaFoldDB" id="A0A9R1TG61"/>
<dbReference type="GO" id="GO:0032991">
    <property type="term" value="C:protein-containing complex"/>
    <property type="evidence" value="ECO:0007669"/>
    <property type="project" value="TreeGrafter"/>
</dbReference>
<dbReference type="Gene3D" id="3.40.50.150">
    <property type="entry name" value="Vaccinia Virus protein VP39"/>
    <property type="match status" value="1"/>
</dbReference>
<gene>
    <name evidence="2" type="primary">LOC105269849</name>
</gene>
<accession>A0A9R1TG61</accession>
<dbReference type="GeneID" id="105269849"/>
<dbReference type="PANTHER" id="PTHR14614">
    <property type="entry name" value="HEPATOCELLULAR CARCINOMA-ASSOCIATED ANTIGEN"/>
    <property type="match status" value="1"/>
</dbReference>
<dbReference type="KEGG" id="fas:105269849"/>
<dbReference type="Pfam" id="PF10294">
    <property type="entry name" value="Methyltransf_16"/>
    <property type="match status" value="1"/>
</dbReference>
<evidence type="ECO:0000313" key="1">
    <source>
        <dbReference type="Proteomes" id="UP000694866"/>
    </source>
</evidence>
<proteinExistence type="predicted"/>
<organism evidence="1 2">
    <name type="scientific">Fopius arisanus</name>
    <dbReference type="NCBI Taxonomy" id="64838"/>
    <lineage>
        <taxon>Eukaryota</taxon>
        <taxon>Metazoa</taxon>
        <taxon>Ecdysozoa</taxon>
        <taxon>Arthropoda</taxon>
        <taxon>Hexapoda</taxon>
        <taxon>Insecta</taxon>
        <taxon>Pterygota</taxon>
        <taxon>Neoptera</taxon>
        <taxon>Endopterygota</taxon>
        <taxon>Hymenoptera</taxon>
        <taxon>Apocrita</taxon>
        <taxon>Ichneumonoidea</taxon>
        <taxon>Braconidae</taxon>
        <taxon>Opiinae</taxon>
        <taxon>Fopius</taxon>
    </lineage>
</organism>
<keyword evidence="1" id="KW-1185">Reference proteome</keyword>
<name>A0A9R1TG61_9HYME</name>
<dbReference type="InterPro" id="IPR029063">
    <property type="entry name" value="SAM-dependent_MTases_sf"/>
</dbReference>
<dbReference type="Proteomes" id="UP000694866">
    <property type="component" value="Unplaced"/>
</dbReference>
<evidence type="ECO:0000313" key="2">
    <source>
        <dbReference type="RefSeq" id="XP_011308709.1"/>
    </source>
</evidence>
<dbReference type="SUPFAM" id="SSF53335">
    <property type="entry name" value="S-adenosyl-L-methionine-dependent methyltransferases"/>
    <property type="match status" value="1"/>
</dbReference>
<reference evidence="2" key="1">
    <citation type="submission" date="2025-08" db="UniProtKB">
        <authorList>
            <consortium name="RefSeq"/>
        </authorList>
    </citation>
    <scope>IDENTIFICATION</scope>
    <source>
        <strain evidence="2">USDA-PBARC FA_bdor</strain>
        <tissue evidence="2">Whole organism</tissue>
    </source>
</reference>
<sequence>MCEFTKTNGIQRKFLACVPICSIDIPEQLDLKEQVQIFDATVGDVRVREYPMKCEYQQKFVKKIIATLENNGCEEIYGMFYEILCEFLGSGDDRGTHYRHFLMSNGKVDRLIIRESRNLISDGTTGLCSWQGALALAEWCVFHEDFLRDKKILELGSGVGLTGLTVLNLCSPKSFLFSDCHPRVLDILRSNVDLNSSRIDIDHEIIDLPWENIDEGMGNRLGVDLVIAADVIYDNSLFPLLINGLKLLMRSGNCLGILAMTIRNQETVSEFFKQLNSGGFVFEETDTPEFSIFIKNDETPVKIIKLRYADKNN</sequence>
<dbReference type="PANTHER" id="PTHR14614:SF130">
    <property type="entry name" value="PROTEIN-LYSINE N-METHYLTRANSFERASE EEF2KMT"/>
    <property type="match status" value="1"/>
</dbReference>